<organism evidence="6">
    <name type="scientific">Perla marginata</name>
    <name type="common">Stonefly</name>
    <dbReference type="NCBI Taxonomy" id="227363"/>
    <lineage>
        <taxon>Eukaryota</taxon>
        <taxon>Metazoa</taxon>
        <taxon>Ecdysozoa</taxon>
        <taxon>Arthropoda</taxon>
        <taxon>Hexapoda</taxon>
        <taxon>Insecta</taxon>
        <taxon>Pterygota</taxon>
        <taxon>Neoptera</taxon>
        <taxon>Polyneoptera</taxon>
        <taxon>Plecoptera</taxon>
        <taxon>Perloidea</taxon>
        <taxon>Perlidae</taxon>
        <taxon>Perla</taxon>
    </lineage>
</organism>
<feature type="domain" description="Hemocyanin N-terminal" evidence="4">
    <location>
        <begin position="34"/>
        <end position="155"/>
    </location>
</feature>
<dbReference type="InterPro" id="IPR005203">
    <property type="entry name" value="Hemocyanin_C"/>
</dbReference>
<feature type="signal peptide" evidence="2">
    <location>
        <begin position="1"/>
        <end position="16"/>
    </location>
</feature>
<dbReference type="EMBL" id="AM690365">
    <property type="protein sequence ID" value="CAM84196.1"/>
    <property type="molecule type" value="mRNA"/>
</dbReference>
<dbReference type="InterPro" id="IPR013788">
    <property type="entry name" value="Hemocyanin/hexamerin"/>
</dbReference>
<evidence type="ECO:0000256" key="1">
    <source>
        <dbReference type="ARBA" id="ARBA00022761"/>
    </source>
</evidence>
<proteinExistence type="evidence at transcript level"/>
<evidence type="ECO:0000259" key="4">
    <source>
        <dbReference type="Pfam" id="PF03722"/>
    </source>
</evidence>
<evidence type="ECO:0000259" key="3">
    <source>
        <dbReference type="Pfam" id="PF00372"/>
    </source>
</evidence>
<evidence type="ECO:0000313" key="6">
    <source>
        <dbReference type="EMBL" id="CAM84196.1"/>
    </source>
</evidence>
<evidence type="ECO:0000256" key="2">
    <source>
        <dbReference type="SAM" id="SignalP"/>
    </source>
</evidence>
<dbReference type="InterPro" id="IPR000896">
    <property type="entry name" value="Hemocyanin/hexamerin_mid_dom"/>
</dbReference>
<dbReference type="PANTHER" id="PTHR11511">
    <property type="entry name" value="LARVAL STORAGE PROTEIN/PHENOLOXIDASE"/>
    <property type="match status" value="1"/>
</dbReference>
<dbReference type="SUPFAM" id="SSF81296">
    <property type="entry name" value="E set domains"/>
    <property type="match status" value="1"/>
</dbReference>
<dbReference type="Pfam" id="PF03722">
    <property type="entry name" value="Hemocyanin_N"/>
    <property type="match status" value="1"/>
</dbReference>
<dbReference type="InterPro" id="IPR005204">
    <property type="entry name" value="Hemocyanin_N"/>
</dbReference>
<dbReference type="PROSITE" id="PS00209">
    <property type="entry name" value="HEMOCYANIN_1"/>
    <property type="match status" value="1"/>
</dbReference>
<dbReference type="PANTHER" id="PTHR11511:SF5">
    <property type="entry name" value="FAT-BODY PROTEIN 1-RELATED"/>
    <property type="match status" value="1"/>
</dbReference>
<feature type="domain" description="Hemocyanin C-terminal" evidence="5">
    <location>
        <begin position="440"/>
        <end position="690"/>
    </location>
</feature>
<name>A4Q991_PERMR</name>
<feature type="domain" description="Hemocyanin middle" evidence="3">
    <location>
        <begin position="161"/>
        <end position="431"/>
    </location>
</feature>
<dbReference type="Pfam" id="PF03723">
    <property type="entry name" value="Hemocyanin_C"/>
    <property type="match status" value="1"/>
</dbReference>
<gene>
    <name evidence="6" type="primary">hex1</name>
</gene>
<dbReference type="Gene3D" id="1.20.1370.10">
    <property type="entry name" value="Hemocyanin, N-terminal domain"/>
    <property type="match status" value="1"/>
</dbReference>
<dbReference type="InterPro" id="IPR036697">
    <property type="entry name" value="Hemocyanin_N_sf"/>
</dbReference>
<protein>
    <submittedName>
        <fullName evidence="6">Hexamerin 1</fullName>
    </submittedName>
</protein>
<reference evidence="6" key="1">
    <citation type="journal article" date="2007" name="Insect Biochem. Mol. Biol.">
        <title>Diversity of stonefly hexamerins and implication for the evolution of insect storage proteins.</title>
        <authorList>
            <person name="Hagner-Holler S."/>
            <person name="Pick C."/>
            <person name="Girgenrath S."/>
            <person name="Marden J.H."/>
            <person name="Burmester T."/>
        </authorList>
    </citation>
    <scope>NUCLEOTIDE SEQUENCE</scope>
</reference>
<dbReference type="SUPFAM" id="SSF48050">
    <property type="entry name" value="Hemocyanin, N-terminal domain"/>
    <property type="match status" value="1"/>
</dbReference>
<dbReference type="Pfam" id="PF00372">
    <property type="entry name" value="Hemocyanin_M"/>
    <property type="match status" value="1"/>
</dbReference>
<dbReference type="PRINTS" id="PR00187">
    <property type="entry name" value="HAEMOCYANIN"/>
</dbReference>
<dbReference type="InterPro" id="IPR008922">
    <property type="entry name" value="Di-copper_centre_dom_sf"/>
</dbReference>
<sequence length="702" mass="82523">MKSAFVLLALAAFAAASVLPGDTTDHKRVADKEFLVKQKNLLQLFVRPHQYNLYKEQAEIGKGYSLESHLADYTNAKAVKQFLHVYKQGMLPKGEIFSVFYQEYLEQAIHLFDVFYFAKDWDTFYKTACWARDRVNEGQFIYALSVAALQREDCKDFVLPPVYEVYPHLFLQNEVIQKAYEVRMQGEHYTAVDTVYKEGETYYIPANYSGWYYTQYPEQFISYFTEDVGVNAFHAYWHMDYPFWANSKYYNVKFDRRGELFYYTQHQLMARYYLERLSNGLKEIKPFSYFETQSHIPGYEPSLRYPNGKEFPMRPEGVSILNNYHVEEVFALERRIHDAIDLGFVFGKDGQKISLKEKEGISILGDMIEGTEDSTNKQFYGSLYNMLRTVYGHYADPMYQYEVAPSVLEHFTTALRDPAYYTLYKRIDTLFKEYKKLMPEYTYDELTYPGVKVESVEIEKLVTYFDNFDIDLDNAVDVGVIEDGQKVNIQARQMRLNHKPYTYKVKVVSDKAATSMVRVFLGPKYDFYGNEYTLDKMREYMVELDRFTFKMTSGENVIERNSYDSSVTVADKTAYRQLFKKVDKAIAGEEQFFVDETERHCGWPQRLLLPKGKKGGMTFRFFVMVTPFDETSVTDMKHLDFTSMPYCGVGKHGVYPDSYSMGYPFDRTIEHYDFFYNAPNMHFDDVIIFHKTAEELNIKVHH</sequence>
<dbReference type="GO" id="GO:0005615">
    <property type="term" value="C:extracellular space"/>
    <property type="evidence" value="ECO:0007669"/>
    <property type="project" value="UniProtKB-ARBA"/>
</dbReference>
<accession>A4Q991</accession>
<dbReference type="Gene3D" id="1.10.1280.10">
    <property type="entry name" value="Di-copper center containing domain from catechol oxidase"/>
    <property type="match status" value="1"/>
</dbReference>
<dbReference type="Gene3D" id="2.60.40.1520">
    <property type="entry name" value="Hemocyanin, C-terminal domain"/>
    <property type="match status" value="1"/>
</dbReference>
<dbReference type="AlphaFoldDB" id="A4Q991"/>
<dbReference type="InterPro" id="IPR037020">
    <property type="entry name" value="Hemocyanin_C_sf"/>
</dbReference>
<dbReference type="SUPFAM" id="SSF48056">
    <property type="entry name" value="Di-copper centre-containing domain"/>
    <property type="match status" value="1"/>
</dbReference>
<evidence type="ECO:0000259" key="5">
    <source>
        <dbReference type="Pfam" id="PF03723"/>
    </source>
</evidence>
<feature type="chain" id="PRO_5002671534" evidence="2">
    <location>
        <begin position="17"/>
        <end position="702"/>
    </location>
</feature>
<dbReference type="PROSITE" id="PS00210">
    <property type="entry name" value="HEMOCYANIN_2"/>
    <property type="match status" value="1"/>
</dbReference>
<dbReference type="GO" id="GO:0045735">
    <property type="term" value="F:nutrient reservoir activity"/>
    <property type="evidence" value="ECO:0007669"/>
    <property type="project" value="UniProtKB-KW"/>
</dbReference>
<dbReference type="InterPro" id="IPR014756">
    <property type="entry name" value="Ig_E-set"/>
</dbReference>
<keyword evidence="2" id="KW-0732">Signal</keyword>
<keyword evidence="1" id="KW-0758">Storage protein</keyword>